<dbReference type="InterPro" id="IPR036396">
    <property type="entry name" value="Cyt_P450_sf"/>
</dbReference>
<keyword evidence="4" id="KW-1185">Reference proteome</keyword>
<feature type="compositionally biased region" description="Low complexity" evidence="1">
    <location>
        <begin position="269"/>
        <end position="299"/>
    </location>
</feature>
<evidence type="ECO:0000313" key="4">
    <source>
        <dbReference type="Proteomes" id="UP000823674"/>
    </source>
</evidence>
<organism evidence="3 4">
    <name type="scientific">Brassica rapa subsp. trilocularis</name>
    <dbReference type="NCBI Taxonomy" id="1813537"/>
    <lineage>
        <taxon>Eukaryota</taxon>
        <taxon>Viridiplantae</taxon>
        <taxon>Streptophyta</taxon>
        <taxon>Embryophyta</taxon>
        <taxon>Tracheophyta</taxon>
        <taxon>Spermatophyta</taxon>
        <taxon>Magnoliopsida</taxon>
        <taxon>eudicotyledons</taxon>
        <taxon>Gunneridae</taxon>
        <taxon>Pentapetalae</taxon>
        <taxon>rosids</taxon>
        <taxon>malvids</taxon>
        <taxon>Brassicales</taxon>
        <taxon>Brassicaceae</taxon>
        <taxon>Brassiceae</taxon>
        <taxon>Brassica</taxon>
    </lineage>
</organism>
<evidence type="ECO:0000256" key="1">
    <source>
        <dbReference type="SAM" id="MobiDB-lite"/>
    </source>
</evidence>
<keyword evidence="2" id="KW-0472">Membrane</keyword>
<dbReference type="SUPFAM" id="SSF48264">
    <property type="entry name" value="Cytochrome P450"/>
    <property type="match status" value="2"/>
</dbReference>
<dbReference type="PRINTS" id="PR00463">
    <property type="entry name" value="EP450I"/>
</dbReference>
<protein>
    <recommendedName>
        <fullName evidence="5">Cytochrome P450</fullName>
    </recommendedName>
</protein>
<keyword evidence="2" id="KW-0812">Transmembrane</keyword>
<dbReference type="InterPro" id="IPR017972">
    <property type="entry name" value="Cyt_P450_CS"/>
</dbReference>
<keyword evidence="2" id="KW-1133">Transmembrane helix</keyword>
<proteinExistence type="predicted"/>
<dbReference type="Gene3D" id="1.10.630.10">
    <property type="entry name" value="Cytochrome P450"/>
    <property type="match status" value="2"/>
</dbReference>
<reference evidence="3 4" key="1">
    <citation type="submission" date="2021-03" db="EMBL/GenBank/DDBJ databases">
        <authorList>
            <person name="King G.J."/>
            <person name="Bancroft I."/>
            <person name="Baten A."/>
            <person name="Bloomfield J."/>
            <person name="Borpatragohain P."/>
            <person name="He Z."/>
            <person name="Irish N."/>
            <person name="Irwin J."/>
            <person name="Liu K."/>
            <person name="Mauleon R.P."/>
            <person name="Moore J."/>
            <person name="Morris R."/>
            <person name="Ostergaard L."/>
            <person name="Wang B."/>
            <person name="Wells R."/>
        </authorList>
    </citation>
    <scope>NUCLEOTIDE SEQUENCE [LARGE SCALE GENOMIC DNA]</scope>
    <source>
        <strain evidence="3">R-o-18</strain>
        <tissue evidence="3">Leaf</tissue>
    </source>
</reference>
<feature type="compositionally biased region" description="Pro residues" evidence="1">
    <location>
        <begin position="300"/>
        <end position="317"/>
    </location>
</feature>
<evidence type="ECO:0000313" key="3">
    <source>
        <dbReference type="EMBL" id="KAG5383936.1"/>
    </source>
</evidence>
<feature type="region of interest" description="Disordered" evidence="1">
    <location>
        <begin position="242"/>
        <end position="317"/>
    </location>
</feature>
<name>A0ABQ7LDS2_BRACM</name>
<dbReference type="Proteomes" id="UP000823674">
    <property type="component" value="Chromosome A09"/>
</dbReference>
<dbReference type="PANTHER" id="PTHR47951:SF3">
    <property type="entry name" value="CYTOCHROME P450, FAMILY 706, SUBFAMILY A, POLYPEPTIDE 4"/>
    <property type="match status" value="1"/>
</dbReference>
<dbReference type="PROSITE" id="PS00086">
    <property type="entry name" value="CYTOCHROME_P450"/>
    <property type="match status" value="1"/>
</dbReference>
<dbReference type="InterPro" id="IPR001128">
    <property type="entry name" value="Cyt_P450"/>
</dbReference>
<sequence length="946" mass="106776">MSTISDLFTNTNITPNALLVLTTILTVLWFLFKRSPQPPLPPGPRGLPIVGNLPFLDADLHTYFTTIAQKHGPIFKLKLGSKLTVVVNSPSLAREILKDQDINFSNRDVPLTGRVATYGGLDIVWLPYGAEWRILRKLCVTKLLSRKTLESFYELRRQEVRERTRFLYQQSQEKSAREFGGWMFTYVSDGLARGETFDDWIREMVVGPNFVVKSYPRFSEDLGGVGLVVDLTDFGEEAAVHVEDEPVIGESNDDQIRPRQRRSRGGMGSQSRGSSSHVQDSVSPHSSYHTSPSPLLAPAAPAPAAAPAPGPAAAPGPPGVMSVAELVRQPGRDHLPYLTEYPHGHGQTWFNRSGNGISAWINRMMYSALDKGHPTFTHFPVEKQHLWFRQFAQEFNWNSDDTLSIYNHFVHKVMDNYGKQMYEWKKKWEANKVPKSMNDTVWKELCEHWDKEETKETSSTNSNNRRSDRKGKGIYKHNLGAQSIATLADRMAEENEGEPVDDLALMKRAYTNKKTGQIDDGLVRDVVDLVQTQVYDEVSQLQTDDDDSTASTNLSRVRINEIVESSVPKKKGRMVGLGRRSRSAAPSSAPPPYVDPEVLTAQLKDKDDRISALETQMAAQQAGYETQKRLNEQMMEMMKRMYPNEVFPNIQDPLLGEPNVSDFFPWLARFDLQGLVKQMRVCAHQLDAIFEGAIKQMQKLGRKDDDECKDFLQHLMKLKDQEVNSETPITVNHVKGVLTDMVTGGTDTSTNTIEFAMAELISNPKLMKRAQQELDEVVGKENIVEESHITELPYILAIMKETLRLHPTIPLLVPHRPAETAVVGGYAIPKDTKVFINVWSIQRDPNVWENPTEFRPERFLDNKSCDFTGTDYSFLPFGSGRRICAGVALAERMVLYTLATLLHSFDWKIPEGCVLDLEEKFGIVLKLKTPLVALPVPRLSDSNLYQ</sequence>
<dbReference type="PRINTS" id="PR00385">
    <property type="entry name" value="P450"/>
</dbReference>
<evidence type="ECO:0000256" key="2">
    <source>
        <dbReference type="SAM" id="Phobius"/>
    </source>
</evidence>
<comment type="caution">
    <text evidence="3">The sequence shown here is derived from an EMBL/GenBank/DDBJ whole genome shotgun (WGS) entry which is preliminary data.</text>
</comment>
<feature type="region of interest" description="Disordered" evidence="1">
    <location>
        <begin position="452"/>
        <end position="475"/>
    </location>
</feature>
<gene>
    <name evidence="3" type="primary">A09g506500.1_BraROA</name>
    <name evidence="3" type="ORF">IGI04_035406</name>
</gene>
<evidence type="ECO:0008006" key="5">
    <source>
        <dbReference type="Google" id="ProtNLM"/>
    </source>
</evidence>
<dbReference type="Pfam" id="PF00067">
    <property type="entry name" value="p450"/>
    <property type="match status" value="2"/>
</dbReference>
<accession>A0ABQ7LDS2</accession>
<dbReference type="InterPro" id="IPR002401">
    <property type="entry name" value="Cyt_P450_E_grp-I"/>
</dbReference>
<dbReference type="Pfam" id="PF03004">
    <property type="entry name" value="Transposase_24"/>
    <property type="match status" value="1"/>
</dbReference>
<dbReference type="InterPro" id="IPR004252">
    <property type="entry name" value="Probable_transposase_24"/>
</dbReference>
<feature type="transmembrane region" description="Helical" evidence="2">
    <location>
        <begin position="12"/>
        <end position="32"/>
    </location>
</feature>
<feature type="region of interest" description="Disordered" evidence="1">
    <location>
        <begin position="570"/>
        <end position="595"/>
    </location>
</feature>
<dbReference type="PANTHER" id="PTHR47951">
    <property type="entry name" value="OS08G0547900 PROTEIN"/>
    <property type="match status" value="1"/>
</dbReference>
<dbReference type="EMBL" id="JADBGQ010000008">
    <property type="protein sequence ID" value="KAG5383936.1"/>
    <property type="molecule type" value="Genomic_DNA"/>
</dbReference>